<feature type="binding site" evidence="11">
    <location>
        <position position="188"/>
    </location>
    <ligand>
        <name>Zn(2+)</name>
        <dbReference type="ChEBI" id="CHEBI:29105"/>
        <label>2</label>
    </ligand>
</feature>
<evidence type="ECO:0000313" key="15">
    <source>
        <dbReference type="EMBL" id="MBL7631583.1"/>
    </source>
</evidence>
<evidence type="ECO:0000256" key="1">
    <source>
        <dbReference type="ARBA" id="ARBA00022490"/>
    </source>
</evidence>
<comment type="similarity">
    <text evidence="9 11">Belongs to the DnaJ family.</text>
</comment>
<dbReference type="PROSITE" id="PS51188">
    <property type="entry name" value="ZF_CR"/>
    <property type="match status" value="1"/>
</dbReference>
<evidence type="ECO:0000256" key="10">
    <source>
        <dbReference type="ARBA" id="ARBA00067609"/>
    </source>
</evidence>
<evidence type="ECO:0000256" key="9">
    <source>
        <dbReference type="ARBA" id="ARBA00061004"/>
    </source>
</evidence>
<evidence type="ECO:0000256" key="2">
    <source>
        <dbReference type="ARBA" id="ARBA00022705"/>
    </source>
</evidence>
<dbReference type="RefSeq" id="WP_203002765.1">
    <property type="nucleotide sequence ID" value="NZ_JADWYU010000189.1"/>
</dbReference>
<feature type="repeat" description="CXXCXGXG motif" evidence="11">
    <location>
        <begin position="199"/>
        <end position="206"/>
    </location>
</feature>
<evidence type="ECO:0000259" key="13">
    <source>
        <dbReference type="PROSITE" id="PS50076"/>
    </source>
</evidence>
<dbReference type="PANTHER" id="PTHR43096">
    <property type="entry name" value="DNAJ HOMOLOG 1, MITOCHONDRIAL-RELATED"/>
    <property type="match status" value="1"/>
</dbReference>
<feature type="binding site" evidence="11">
    <location>
        <position position="162"/>
    </location>
    <ligand>
        <name>Zn(2+)</name>
        <dbReference type="ChEBI" id="CHEBI:29105"/>
        <label>2</label>
    </ligand>
</feature>
<dbReference type="FunFam" id="2.10.230.10:FF:000002">
    <property type="entry name" value="Molecular chaperone DnaJ"/>
    <property type="match status" value="1"/>
</dbReference>
<comment type="domain">
    <text evidence="11">The J domain is necessary and sufficient to stimulate DnaK ATPase activity. Zinc center 1 plays an important role in the autonomous, DnaK-independent chaperone activity of DnaJ. Zinc center 2 is essential for interaction with DnaK and for DnaJ activity.</text>
</comment>
<dbReference type="GO" id="GO:0006260">
    <property type="term" value="P:DNA replication"/>
    <property type="evidence" value="ECO:0007669"/>
    <property type="project" value="UniProtKB-KW"/>
</dbReference>
<dbReference type="InterPro" id="IPR012724">
    <property type="entry name" value="DnaJ"/>
</dbReference>
<keyword evidence="2 11" id="KW-0235">DNA replication</keyword>
<reference evidence="15" key="1">
    <citation type="submission" date="2020-12" db="EMBL/GenBank/DDBJ databases">
        <title>Genomic characterization of non-nitrogen-fixing Frankia strains.</title>
        <authorList>
            <person name="Carlos-Shanley C."/>
            <person name="Guerra T."/>
            <person name="Hahn D."/>
        </authorList>
    </citation>
    <scope>NUCLEOTIDE SEQUENCE</scope>
    <source>
        <strain evidence="15">CN6</strain>
    </source>
</reference>
<feature type="repeat" description="CXXCXGXG motif" evidence="11">
    <location>
        <begin position="159"/>
        <end position="166"/>
    </location>
</feature>
<keyword evidence="1 11" id="KW-0963">Cytoplasm</keyword>
<comment type="caution">
    <text evidence="15">The sequence shown here is derived from an EMBL/GenBank/DDBJ whole genome shotgun (WGS) entry which is preliminary data.</text>
</comment>
<dbReference type="InterPro" id="IPR002939">
    <property type="entry name" value="DnaJ_C"/>
</dbReference>
<dbReference type="FunFam" id="2.60.260.20:FF:000005">
    <property type="entry name" value="Chaperone protein dnaJ 1, mitochondrial"/>
    <property type="match status" value="1"/>
</dbReference>
<comment type="subcellular location">
    <subcellularLocation>
        <location evidence="11">Cytoplasm</location>
    </subcellularLocation>
</comment>
<accession>A0A937RRV3</accession>
<feature type="binding site" evidence="11">
    <location>
        <position position="145"/>
    </location>
    <ligand>
        <name>Zn(2+)</name>
        <dbReference type="ChEBI" id="CHEBI:29105"/>
        <label>1</label>
    </ligand>
</feature>
<dbReference type="GO" id="GO:0031072">
    <property type="term" value="F:heat shock protein binding"/>
    <property type="evidence" value="ECO:0007669"/>
    <property type="project" value="InterPro"/>
</dbReference>
<dbReference type="Gene3D" id="2.10.230.10">
    <property type="entry name" value="Heat shock protein DnaJ, cysteine-rich domain"/>
    <property type="match status" value="1"/>
</dbReference>
<dbReference type="InterPro" id="IPR001305">
    <property type="entry name" value="HSP_DnaJ_Cys-rich_dom"/>
</dbReference>
<dbReference type="GO" id="GO:0009408">
    <property type="term" value="P:response to heat"/>
    <property type="evidence" value="ECO:0007669"/>
    <property type="project" value="InterPro"/>
</dbReference>
<keyword evidence="6 11" id="KW-0862">Zinc</keyword>
<dbReference type="PRINTS" id="PR00625">
    <property type="entry name" value="JDOMAIN"/>
</dbReference>
<proteinExistence type="inferred from homology"/>
<keyword evidence="4 11" id="KW-0677">Repeat</keyword>
<dbReference type="PANTHER" id="PTHR43096:SF48">
    <property type="entry name" value="CHAPERONE PROTEIN DNAJ"/>
    <property type="match status" value="1"/>
</dbReference>
<keyword evidence="5 11" id="KW-0863">Zinc-finger</keyword>
<keyword evidence="7 11" id="KW-0346">Stress response</keyword>
<dbReference type="CDD" id="cd10719">
    <property type="entry name" value="DnaJ_zf"/>
    <property type="match status" value="1"/>
</dbReference>
<comment type="function">
    <text evidence="11">Participates actively in the response to hyperosmotic and heat shock by preventing the aggregation of stress-denatured proteins and by disaggregating proteins, also in an autonomous, DnaK-independent fashion. Unfolded proteins bind initially to DnaJ; upon interaction with the DnaJ-bound protein, DnaK hydrolyzes its bound ATP, resulting in the formation of a stable complex. GrpE releases ADP from DnaK; ATP binding to DnaK triggers the release of the substrate protein, thus completing the reaction cycle. Several rounds of ATP-dependent interactions between DnaJ, DnaK and GrpE are required for fully efficient folding. Also involved, together with DnaK and GrpE, in the DNA replication of plasmids through activation of initiation proteins.</text>
</comment>
<evidence type="ECO:0000256" key="12">
    <source>
        <dbReference type="PROSITE-ProRule" id="PRU00546"/>
    </source>
</evidence>
<feature type="zinc finger region" description="CR-type" evidence="12">
    <location>
        <begin position="129"/>
        <end position="211"/>
    </location>
</feature>
<dbReference type="AlphaFoldDB" id="A0A937RRV3"/>
<feature type="repeat" description="CXXCXGXG motif" evidence="11">
    <location>
        <begin position="142"/>
        <end position="149"/>
    </location>
</feature>
<dbReference type="FunFam" id="2.60.260.20:FF:000009">
    <property type="entry name" value="Putative Mitochondrial DnaJ chaperone"/>
    <property type="match status" value="1"/>
</dbReference>
<dbReference type="CDD" id="cd10747">
    <property type="entry name" value="DnaJ_C"/>
    <property type="match status" value="1"/>
</dbReference>
<dbReference type="EMBL" id="JAEACQ010000277">
    <property type="protein sequence ID" value="MBL7631583.1"/>
    <property type="molecule type" value="Genomic_DNA"/>
</dbReference>
<evidence type="ECO:0000256" key="3">
    <source>
        <dbReference type="ARBA" id="ARBA00022723"/>
    </source>
</evidence>
<dbReference type="GO" id="GO:0005524">
    <property type="term" value="F:ATP binding"/>
    <property type="evidence" value="ECO:0007669"/>
    <property type="project" value="InterPro"/>
</dbReference>
<dbReference type="SUPFAM" id="SSF49493">
    <property type="entry name" value="HSP40/DnaJ peptide-binding domain"/>
    <property type="match status" value="2"/>
</dbReference>
<feature type="binding site" evidence="11">
    <location>
        <position position="202"/>
    </location>
    <ligand>
        <name>Zn(2+)</name>
        <dbReference type="ChEBI" id="CHEBI:29105"/>
        <label>1</label>
    </ligand>
</feature>
<dbReference type="Pfam" id="PF00684">
    <property type="entry name" value="DnaJ_CXXCXGXG"/>
    <property type="match status" value="1"/>
</dbReference>
<evidence type="ECO:0000256" key="8">
    <source>
        <dbReference type="ARBA" id="ARBA00023186"/>
    </source>
</evidence>
<feature type="domain" description="CR-type" evidence="14">
    <location>
        <begin position="129"/>
        <end position="211"/>
    </location>
</feature>
<dbReference type="GO" id="GO:0008270">
    <property type="term" value="F:zinc ion binding"/>
    <property type="evidence" value="ECO:0007669"/>
    <property type="project" value="UniProtKB-UniRule"/>
</dbReference>
<name>A0A937RRV3_9ACTN</name>
<keyword evidence="8 11" id="KW-0143">Chaperone</keyword>
<dbReference type="CDD" id="cd06257">
    <property type="entry name" value="DnaJ"/>
    <property type="match status" value="1"/>
</dbReference>
<dbReference type="SUPFAM" id="SSF46565">
    <property type="entry name" value="Chaperone J-domain"/>
    <property type="match status" value="1"/>
</dbReference>
<feature type="binding site" evidence="11">
    <location>
        <position position="199"/>
    </location>
    <ligand>
        <name>Zn(2+)</name>
        <dbReference type="ChEBI" id="CHEBI:29105"/>
        <label>1</label>
    </ligand>
</feature>
<dbReference type="InterPro" id="IPR036410">
    <property type="entry name" value="HSP_DnaJ_Cys-rich_dom_sf"/>
</dbReference>
<dbReference type="PROSITE" id="PS50076">
    <property type="entry name" value="DNAJ_2"/>
    <property type="match status" value="1"/>
</dbReference>
<protein>
    <recommendedName>
        <fullName evidence="10 11">Chaperone protein DnaJ</fullName>
    </recommendedName>
</protein>
<dbReference type="NCBIfam" id="NF010871">
    <property type="entry name" value="PRK14278.1"/>
    <property type="match status" value="1"/>
</dbReference>
<gene>
    <name evidence="11 15" type="primary">dnaJ</name>
    <name evidence="15" type="ORF">I7412_31375</name>
</gene>
<dbReference type="InterPro" id="IPR008971">
    <property type="entry name" value="HSP40/DnaJ_pept-bd"/>
</dbReference>
<feature type="binding site" evidence="11">
    <location>
        <position position="159"/>
    </location>
    <ligand>
        <name>Zn(2+)</name>
        <dbReference type="ChEBI" id="CHEBI:29105"/>
        <label>2</label>
    </ligand>
</feature>
<dbReference type="GO" id="GO:0042026">
    <property type="term" value="P:protein refolding"/>
    <property type="evidence" value="ECO:0007669"/>
    <property type="project" value="TreeGrafter"/>
</dbReference>
<evidence type="ECO:0000256" key="6">
    <source>
        <dbReference type="ARBA" id="ARBA00022833"/>
    </source>
</evidence>
<dbReference type="Pfam" id="PF01556">
    <property type="entry name" value="DnaJ_C"/>
    <property type="match status" value="1"/>
</dbReference>
<comment type="cofactor">
    <cofactor evidence="11">
        <name>Zn(2+)</name>
        <dbReference type="ChEBI" id="CHEBI:29105"/>
    </cofactor>
    <text evidence="11">Binds 2 Zn(2+) ions per monomer.</text>
</comment>
<dbReference type="Gene3D" id="2.60.260.20">
    <property type="entry name" value="Urease metallochaperone UreE, N-terminal domain"/>
    <property type="match status" value="2"/>
</dbReference>
<feature type="binding site" evidence="11">
    <location>
        <position position="185"/>
    </location>
    <ligand>
        <name>Zn(2+)</name>
        <dbReference type="ChEBI" id="CHEBI:29105"/>
        <label>2</label>
    </ligand>
</feature>
<dbReference type="Pfam" id="PF00226">
    <property type="entry name" value="DnaJ"/>
    <property type="match status" value="1"/>
</dbReference>
<evidence type="ECO:0000256" key="11">
    <source>
        <dbReference type="HAMAP-Rule" id="MF_01152"/>
    </source>
</evidence>
<dbReference type="SMART" id="SM00271">
    <property type="entry name" value="DnaJ"/>
    <property type="match status" value="1"/>
</dbReference>
<dbReference type="Gene3D" id="1.10.287.110">
    <property type="entry name" value="DnaJ domain"/>
    <property type="match status" value="1"/>
</dbReference>
<evidence type="ECO:0000313" key="16">
    <source>
        <dbReference type="Proteomes" id="UP000604475"/>
    </source>
</evidence>
<dbReference type="GO" id="GO:0005737">
    <property type="term" value="C:cytoplasm"/>
    <property type="evidence" value="ECO:0007669"/>
    <property type="project" value="UniProtKB-SubCell"/>
</dbReference>
<evidence type="ECO:0000256" key="7">
    <source>
        <dbReference type="ARBA" id="ARBA00023016"/>
    </source>
</evidence>
<keyword evidence="3 11" id="KW-0479">Metal-binding</keyword>
<keyword evidence="16" id="KW-1185">Reference proteome</keyword>
<dbReference type="GO" id="GO:0051082">
    <property type="term" value="F:unfolded protein binding"/>
    <property type="evidence" value="ECO:0007669"/>
    <property type="project" value="UniProtKB-UniRule"/>
</dbReference>
<evidence type="ECO:0000256" key="4">
    <source>
        <dbReference type="ARBA" id="ARBA00022737"/>
    </source>
</evidence>
<dbReference type="NCBIfam" id="NF008035">
    <property type="entry name" value="PRK10767.1"/>
    <property type="match status" value="1"/>
</dbReference>
<evidence type="ECO:0000256" key="5">
    <source>
        <dbReference type="ARBA" id="ARBA00022771"/>
    </source>
</evidence>
<dbReference type="NCBIfam" id="TIGR02349">
    <property type="entry name" value="DnaJ_bact"/>
    <property type="match status" value="1"/>
</dbReference>
<dbReference type="Proteomes" id="UP000604475">
    <property type="component" value="Unassembled WGS sequence"/>
</dbReference>
<dbReference type="InterPro" id="IPR001623">
    <property type="entry name" value="DnaJ_domain"/>
</dbReference>
<feature type="repeat" description="CXXCXGXG motif" evidence="11">
    <location>
        <begin position="185"/>
        <end position="192"/>
    </location>
</feature>
<sequence>MAVDYYAVLGVGREATGDEIKRAYRKLARELHPDVNPDPEAQQRFKTVTAAYEVLSDPEKRQIVDLGGDPLAPGGGGGGSPFGAGFGGLGDIMDAFFGGGASRGPRSRVRRGNDALLRLELDLAETAFGANRDITVDTAVVCGVCTGSGAAPGTAPTTCQTCGGRGEIQQVTRSFLGQMVTSRPCARCAGTGTVIEHPCRECAGDGRVRKRRTLTVKIPAGVEDGMRIRLSGEGEVGPGGGPAGDLYVEVSERAHPIFTREGDDLHCDLRLPMTAAALGTTASLETLDGTETITVKPGTQPGEVIRLTGRGVPHLRAVGRGHLLIHVSVETPTKLDTEQENLLRELARLRGEEQPTVVSATTTATGLFNRRRGGRRR</sequence>
<comment type="subunit">
    <text evidence="11">Homodimer.</text>
</comment>
<feature type="binding site" evidence="11">
    <location>
        <position position="142"/>
    </location>
    <ligand>
        <name>Zn(2+)</name>
        <dbReference type="ChEBI" id="CHEBI:29105"/>
        <label>1</label>
    </ligand>
</feature>
<organism evidence="15 16">
    <name type="scientific">Frankia nepalensis</name>
    <dbReference type="NCBI Taxonomy" id="1836974"/>
    <lineage>
        <taxon>Bacteria</taxon>
        <taxon>Bacillati</taxon>
        <taxon>Actinomycetota</taxon>
        <taxon>Actinomycetes</taxon>
        <taxon>Frankiales</taxon>
        <taxon>Frankiaceae</taxon>
        <taxon>Frankia</taxon>
    </lineage>
</organism>
<dbReference type="InterPro" id="IPR036869">
    <property type="entry name" value="J_dom_sf"/>
</dbReference>
<feature type="domain" description="J" evidence="13">
    <location>
        <begin position="4"/>
        <end position="68"/>
    </location>
</feature>
<dbReference type="SUPFAM" id="SSF57938">
    <property type="entry name" value="DnaJ/Hsp40 cysteine-rich domain"/>
    <property type="match status" value="1"/>
</dbReference>
<evidence type="ECO:0000259" key="14">
    <source>
        <dbReference type="PROSITE" id="PS51188"/>
    </source>
</evidence>
<dbReference type="HAMAP" id="MF_01152">
    <property type="entry name" value="DnaJ"/>
    <property type="match status" value="1"/>
</dbReference>